<dbReference type="EMBL" id="LFYR01000742">
    <property type="protein sequence ID" value="KMZ69877.1"/>
    <property type="molecule type" value="Genomic_DNA"/>
</dbReference>
<feature type="domain" description="AMP-dependent synthetase/ligase" evidence="7">
    <location>
        <begin position="42"/>
        <end position="403"/>
    </location>
</feature>
<evidence type="ECO:0000256" key="1">
    <source>
        <dbReference type="ARBA" id="ARBA00006432"/>
    </source>
</evidence>
<dbReference type="PANTHER" id="PTHR24096:SF338">
    <property type="entry name" value="4-COUMARATE--COA LIGASE-LIKE 8-RELATED"/>
    <property type="match status" value="1"/>
</dbReference>
<dbReference type="GO" id="GO:0005524">
    <property type="term" value="F:ATP binding"/>
    <property type="evidence" value="ECO:0007669"/>
    <property type="project" value="UniProtKB-KW"/>
</dbReference>
<name>A0A0K9PNS2_ZOSMR</name>
<dbReference type="OMA" id="MARFRSC"/>
<dbReference type="InterPro" id="IPR020845">
    <property type="entry name" value="AMP-binding_CS"/>
</dbReference>
<keyword evidence="6" id="KW-0812">Transmembrane</keyword>
<evidence type="ECO:0000256" key="5">
    <source>
        <dbReference type="ARBA" id="ARBA00034252"/>
    </source>
</evidence>
<dbReference type="OrthoDB" id="10253869at2759"/>
<dbReference type="PROSITE" id="PS00455">
    <property type="entry name" value="AMP_BINDING"/>
    <property type="match status" value="1"/>
</dbReference>
<dbReference type="InterPro" id="IPR000873">
    <property type="entry name" value="AMP-dep_synth/lig_dom"/>
</dbReference>
<dbReference type="GO" id="GO:0106290">
    <property type="term" value="F:trans-cinnamate-CoA ligase activity"/>
    <property type="evidence" value="ECO:0007669"/>
    <property type="project" value="UniProtKB-ARBA"/>
</dbReference>
<dbReference type="Pfam" id="PF00501">
    <property type="entry name" value="AMP-binding"/>
    <property type="match status" value="1"/>
</dbReference>
<dbReference type="EC" id="6.2.1.12" evidence="2"/>
<proteinExistence type="inferred from homology"/>
<comment type="catalytic activity">
    <reaction evidence="5">
        <text>(E)-4-coumarate + ATP + CoA = (E)-4-coumaroyl-CoA + AMP + diphosphate</text>
        <dbReference type="Rhea" id="RHEA:19641"/>
        <dbReference type="ChEBI" id="CHEBI:12876"/>
        <dbReference type="ChEBI" id="CHEBI:30616"/>
        <dbReference type="ChEBI" id="CHEBI:33019"/>
        <dbReference type="ChEBI" id="CHEBI:57287"/>
        <dbReference type="ChEBI" id="CHEBI:85008"/>
        <dbReference type="ChEBI" id="CHEBI:456215"/>
        <dbReference type="EC" id="6.2.1.12"/>
    </reaction>
    <physiologicalReaction direction="left-to-right" evidence="5">
        <dbReference type="Rhea" id="RHEA:19642"/>
    </physiologicalReaction>
</comment>
<dbReference type="SUPFAM" id="SSF56801">
    <property type="entry name" value="Acetyl-CoA synthetase-like"/>
    <property type="match status" value="1"/>
</dbReference>
<dbReference type="InterPro" id="IPR025110">
    <property type="entry name" value="AMP-bd_C"/>
</dbReference>
<comment type="similarity">
    <text evidence="1">Belongs to the ATP-dependent AMP-binding enzyme family.</text>
</comment>
<dbReference type="GO" id="GO:0009698">
    <property type="term" value="P:phenylpropanoid metabolic process"/>
    <property type="evidence" value="ECO:0007669"/>
    <property type="project" value="UniProtKB-ARBA"/>
</dbReference>
<feature type="domain" description="AMP-binding enzyme C-terminal" evidence="8">
    <location>
        <begin position="454"/>
        <end position="529"/>
    </location>
</feature>
<keyword evidence="3 9" id="KW-0436">Ligase</keyword>
<dbReference type="GO" id="GO:0016405">
    <property type="term" value="F:CoA-ligase activity"/>
    <property type="evidence" value="ECO:0000318"/>
    <property type="project" value="GO_Central"/>
</dbReference>
<dbReference type="FunFam" id="3.30.300.30:FF:000007">
    <property type="entry name" value="4-coumarate--CoA ligase 2"/>
    <property type="match status" value="1"/>
</dbReference>
<evidence type="ECO:0000256" key="2">
    <source>
        <dbReference type="ARBA" id="ARBA00012959"/>
    </source>
</evidence>
<dbReference type="PANTHER" id="PTHR24096">
    <property type="entry name" value="LONG-CHAIN-FATTY-ACID--COA LIGASE"/>
    <property type="match status" value="1"/>
</dbReference>
<reference evidence="10" key="1">
    <citation type="journal article" date="2016" name="Nature">
        <title>The genome of the seagrass Zostera marina reveals angiosperm adaptation to the sea.</title>
        <authorList>
            <person name="Olsen J.L."/>
            <person name="Rouze P."/>
            <person name="Verhelst B."/>
            <person name="Lin Y.-C."/>
            <person name="Bayer T."/>
            <person name="Collen J."/>
            <person name="Dattolo E."/>
            <person name="De Paoli E."/>
            <person name="Dittami S."/>
            <person name="Maumus F."/>
            <person name="Michel G."/>
            <person name="Kersting A."/>
            <person name="Lauritano C."/>
            <person name="Lohaus R."/>
            <person name="Toepel M."/>
            <person name="Tonon T."/>
            <person name="Vanneste K."/>
            <person name="Amirebrahimi M."/>
            <person name="Brakel J."/>
            <person name="Bostroem C."/>
            <person name="Chovatia M."/>
            <person name="Grimwood J."/>
            <person name="Jenkins J.W."/>
            <person name="Jueterbock A."/>
            <person name="Mraz A."/>
            <person name="Stam W.T."/>
            <person name="Tice H."/>
            <person name="Bornberg-Bauer E."/>
            <person name="Green P.J."/>
            <person name="Pearson G.A."/>
            <person name="Procaccini G."/>
            <person name="Duarte C.M."/>
            <person name="Schmutz J."/>
            <person name="Reusch T.B.H."/>
            <person name="Van de Peer Y."/>
        </authorList>
    </citation>
    <scope>NUCLEOTIDE SEQUENCE [LARGE SCALE GENOMIC DNA]</scope>
    <source>
        <strain evidence="10">cv. Finnish</strain>
    </source>
</reference>
<sequence>MEETSGFCTRTGTYHSQWDTEHHSWSSSSVSLPNHLLSNLASPSKPAFVDAKSDATLTFQDLLFLSSAIARSLMASGVAKGDVVLLVSPNFLYFPAFVLGIMATGAVFSTCNFLNTRSELREQILDSNPVLIICTNDLRSKLDGLTSNPLLLVETLLVVVSGGINRIFDELPEVEISPSDTAALMYSSGTTGKSKAVVCSHGNMIAMSQMLRVAWSCCYGDGDNNNTTIVDLCVLPLFHMFGLSVFICGAVSSGSTVRVVVATGRYSTDGMLTAVEKHRVTRIMVVPPMIVKMVTSFYTFRKYQLGSLKEVVCSGAQLGTEHMGSFAKCFPNVRLSQLYGLTESVGPIVMCDGVKNGEINDSVGRLGPSVTARIIDVRSGKSVAPNCQGELCVKGPSITKGYLNNKEATSSSIDSQGWLHTGDLCYIDGKGLVYVVDRIKELIKYKAYQVPPAELEEVLSAHPEIIDTAVLPYPNDEVGEIPMACVVKRAGSGLTEDEIICFVQNKVTPYKKIRKVVFVDFIPRSTTGKILRRRLKEKNNIYPTHFQISSKL</sequence>
<gene>
    <name evidence="9" type="ORF">ZOSMA_204G00130</name>
</gene>
<keyword evidence="4" id="KW-0067">ATP-binding</keyword>
<dbReference type="InterPro" id="IPR042099">
    <property type="entry name" value="ANL_N_sf"/>
</dbReference>
<protein>
    <recommendedName>
        <fullName evidence="2">4-coumarate--CoA ligase</fullName>
        <ecNumber evidence="2">6.2.1.12</ecNumber>
    </recommendedName>
</protein>
<keyword evidence="6" id="KW-0472">Membrane</keyword>
<dbReference type="GO" id="GO:0016207">
    <property type="term" value="F:4-coumarate-CoA ligase activity"/>
    <property type="evidence" value="ECO:0007669"/>
    <property type="project" value="UniProtKB-EC"/>
</dbReference>
<dbReference type="Pfam" id="PF13193">
    <property type="entry name" value="AMP-binding_C"/>
    <property type="match status" value="1"/>
</dbReference>
<evidence type="ECO:0000313" key="10">
    <source>
        <dbReference type="Proteomes" id="UP000036987"/>
    </source>
</evidence>
<evidence type="ECO:0000313" key="9">
    <source>
        <dbReference type="EMBL" id="KMZ69877.1"/>
    </source>
</evidence>
<evidence type="ECO:0000259" key="8">
    <source>
        <dbReference type="Pfam" id="PF13193"/>
    </source>
</evidence>
<dbReference type="Gene3D" id="3.30.300.30">
    <property type="match status" value="1"/>
</dbReference>
<dbReference type="Proteomes" id="UP000036987">
    <property type="component" value="Unassembled WGS sequence"/>
</dbReference>
<evidence type="ECO:0000256" key="6">
    <source>
        <dbReference type="SAM" id="Phobius"/>
    </source>
</evidence>
<dbReference type="GO" id="GO:0005777">
    <property type="term" value="C:peroxisome"/>
    <property type="evidence" value="ECO:0000318"/>
    <property type="project" value="GO_Central"/>
</dbReference>
<keyword evidence="10" id="KW-1185">Reference proteome</keyword>
<keyword evidence="6" id="KW-1133">Transmembrane helix</keyword>
<dbReference type="AlphaFoldDB" id="A0A0K9PNS2"/>
<dbReference type="STRING" id="29655.A0A0K9PNS2"/>
<evidence type="ECO:0000256" key="3">
    <source>
        <dbReference type="ARBA" id="ARBA00022598"/>
    </source>
</evidence>
<evidence type="ECO:0000259" key="7">
    <source>
        <dbReference type="Pfam" id="PF00501"/>
    </source>
</evidence>
<keyword evidence="4" id="KW-0547">Nucleotide-binding</keyword>
<feature type="transmembrane region" description="Helical" evidence="6">
    <location>
        <begin position="91"/>
        <end position="114"/>
    </location>
</feature>
<evidence type="ECO:0000256" key="4">
    <source>
        <dbReference type="ARBA" id="ARBA00022840"/>
    </source>
</evidence>
<dbReference type="InterPro" id="IPR045851">
    <property type="entry name" value="AMP-bd_C_sf"/>
</dbReference>
<organism evidence="9 10">
    <name type="scientific">Zostera marina</name>
    <name type="common">Eelgrass</name>
    <dbReference type="NCBI Taxonomy" id="29655"/>
    <lineage>
        <taxon>Eukaryota</taxon>
        <taxon>Viridiplantae</taxon>
        <taxon>Streptophyta</taxon>
        <taxon>Embryophyta</taxon>
        <taxon>Tracheophyta</taxon>
        <taxon>Spermatophyta</taxon>
        <taxon>Magnoliopsida</taxon>
        <taxon>Liliopsida</taxon>
        <taxon>Zosteraceae</taxon>
        <taxon>Zostera</taxon>
    </lineage>
</organism>
<comment type="caution">
    <text evidence="9">The sequence shown here is derived from an EMBL/GenBank/DDBJ whole genome shotgun (WGS) entry which is preliminary data.</text>
</comment>
<dbReference type="Gene3D" id="3.40.50.12780">
    <property type="entry name" value="N-terminal domain of ligase-like"/>
    <property type="match status" value="1"/>
</dbReference>
<accession>A0A0K9PNS2</accession>